<keyword evidence="2" id="KW-1185">Reference proteome</keyword>
<dbReference type="EMBL" id="JAHUTJ010071362">
    <property type="protein sequence ID" value="MED6292298.1"/>
    <property type="molecule type" value="Genomic_DNA"/>
</dbReference>
<gene>
    <name evidence="1" type="ORF">CHARACLAT_032438</name>
</gene>
<name>A0ABU7EYL8_9TELE</name>
<accession>A0ABU7EYL8</accession>
<evidence type="ECO:0000313" key="2">
    <source>
        <dbReference type="Proteomes" id="UP001352852"/>
    </source>
</evidence>
<evidence type="ECO:0000313" key="1">
    <source>
        <dbReference type="EMBL" id="MED6292298.1"/>
    </source>
</evidence>
<reference evidence="1 2" key="1">
    <citation type="submission" date="2021-06" db="EMBL/GenBank/DDBJ databases">
        <authorList>
            <person name="Palmer J.M."/>
        </authorList>
    </citation>
    <scope>NUCLEOTIDE SEQUENCE [LARGE SCALE GENOMIC DNA]</scope>
    <source>
        <strain evidence="1 2">CL_MEX2019</strain>
        <tissue evidence="1">Muscle</tissue>
    </source>
</reference>
<protein>
    <submittedName>
        <fullName evidence="1">Uncharacterized protein</fullName>
    </submittedName>
</protein>
<comment type="caution">
    <text evidence="1">The sequence shown here is derived from an EMBL/GenBank/DDBJ whole genome shotgun (WGS) entry which is preliminary data.</text>
</comment>
<sequence length="105" mass="11988">MSPKRQPLASKEDLCSKESTEISNICTKVENTDTTDGEEKHKEGMDRVLKTCVEWRCGEQESIFLCGHCLLKIPKKDINSHIKGADHPKMCRLVRTCEGKGFRFF</sequence>
<proteinExistence type="predicted"/>
<organism evidence="1 2">
    <name type="scientific">Characodon lateralis</name>
    <dbReference type="NCBI Taxonomy" id="208331"/>
    <lineage>
        <taxon>Eukaryota</taxon>
        <taxon>Metazoa</taxon>
        <taxon>Chordata</taxon>
        <taxon>Craniata</taxon>
        <taxon>Vertebrata</taxon>
        <taxon>Euteleostomi</taxon>
        <taxon>Actinopterygii</taxon>
        <taxon>Neopterygii</taxon>
        <taxon>Teleostei</taxon>
        <taxon>Neoteleostei</taxon>
        <taxon>Acanthomorphata</taxon>
        <taxon>Ovalentaria</taxon>
        <taxon>Atherinomorphae</taxon>
        <taxon>Cyprinodontiformes</taxon>
        <taxon>Goodeidae</taxon>
        <taxon>Characodon</taxon>
    </lineage>
</organism>
<dbReference type="Proteomes" id="UP001352852">
    <property type="component" value="Unassembled WGS sequence"/>
</dbReference>